<dbReference type="PANTHER" id="PTHR43792">
    <property type="entry name" value="GNAT FAMILY, PUTATIVE (AFU_ORTHOLOGUE AFUA_3G00765)-RELATED-RELATED"/>
    <property type="match status" value="1"/>
</dbReference>
<evidence type="ECO:0000259" key="1">
    <source>
        <dbReference type="PROSITE" id="PS51186"/>
    </source>
</evidence>
<keyword evidence="2" id="KW-0808">Transferase</keyword>
<dbReference type="PROSITE" id="PS51186">
    <property type="entry name" value="GNAT"/>
    <property type="match status" value="2"/>
</dbReference>
<dbReference type="InterPro" id="IPR051531">
    <property type="entry name" value="N-acetyltransferase"/>
</dbReference>
<dbReference type="InterPro" id="IPR016181">
    <property type="entry name" value="Acyl_CoA_acyltransferase"/>
</dbReference>
<dbReference type="GO" id="GO:0016746">
    <property type="term" value="F:acyltransferase activity"/>
    <property type="evidence" value="ECO:0007669"/>
    <property type="project" value="UniProtKB-KW"/>
</dbReference>
<organism evidence="2 3">
    <name type="scientific">Cypionkella sinensis</name>
    <dbReference type="NCBI Taxonomy" id="1756043"/>
    <lineage>
        <taxon>Bacteria</taxon>
        <taxon>Pseudomonadati</taxon>
        <taxon>Pseudomonadota</taxon>
        <taxon>Alphaproteobacteria</taxon>
        <taxon>Rhodobacterales</taxon>
        <taxon>Paracoccaceae</taxon>
        <taxon>Cypionkella</taxon>
    </lineage>
</organism>
<sequence length="343" mass="37575">METYENLTNRPLRPHLRTARLTLRPVAAADETAVITHLNDLAISGWLARVPVPYTPADFHEFLTEIAYPGETFTIEDAQGFAGILGAGFELGYWLAPRAMGQGYATEAARAVLEMQFAHDESTVAAGYFEGNAASARVLAKLGFVETGRSLKHCRADGQDRPHVDLILTPEAFLAANPLEILTPRLRLAPLNIERDWRDIARIGGDPLVAPMTSSHRSPWPEAEVRAFLAESQWQGRPGFRLGIWHGAALIGAVGIWDDPAETGYFLDPAYWGQGFATEAMQAFLPQMMARFGLTEMQADHCTDNPASGSVLRKLGFRPIGEGIGDSLARGPVPISLYRLDRP</sequence>
<protein>
    <submittedName>
        <fullName evidence="2">GNAT family N-acetyltransferase</fullName>
        <ecNumber evidence="2">2.3.-.-</ecNumber>
    </submittedName>
</protein>
<feature type="domain" description="N-acetyltransferase" evidence="1">
    <location>
        <begin position="21"/>
        <end position="171"/>
    </location>
</feature>
<dbReference type="Proteomes" id="UP001595547">
    <property type="component" value="Unassembled WGS sequence"/>
</dbReference>
<comment type="caution">
    <text evidence="2">The sequence shown here is derived from an EMBL/GenBank/DDBJ whole genome shotgun (WGS) entry which is preliminary data.</text>
</comment>
<dbReference type="RefSeq" id="WP_380074039.1">
    <property type="nucleotide sequence ID" value="NZ_JBHRTO010000002.1"/>
</dbReference>
<evidence type="ECO:0000313" key="2">
    <source>
        <dbReference type="EMBL" id="MFC3182371.1"/>
    </source>
</evidence>
<gene>
    <name evidence="2" type="ORF">ACFOGH_15320</name>
</gene>
<dbReference type="Gene3D" id="3.40.630.30">
    <property type="match status" value="2"/>
</dbReference>
<dbReference type="EC" id="2.3.-.-" evidence="2"/>
<keyword evidence="2" id="KW-0012">Acyltransferase</keyword>
<accession>A0ABV7J0N3</accession>
<name>A0ABV7J0N3_9RHOB</name>
<dbReference type="Pfam" id="PF13302">
    <property type="entry name" value="Acetyltransf_3"/>
    <property type="match status" value="2"/>
</dbReference>
<dbReference type="SUPFAM" id="SSF55729">
    <property type="entry name" value="Acyl-CoA N-acyltransferases (Nat)"/>
    <property type="match status" value="2"/>
</dbReference>
<dbReference type="EMBL" id="JBHRTO010000002">
    <property type="protein sequence ID" value="MFC3182371.1"/>
    <property type="molecule type" value="Genomic_DNA"/>
</dbReference>
<dbReference type="InterPro" id="IPR000182">
    <property type="entry name" value="GNAT_dom"/>
</dbReference>
<dbReference type="PANTHER" id="PTHR43792:SF16">
    <property type="entry name" value="N-ACETYLTRANSFERASE DOMAIN-CONTAINING PROTEIN"/>
    <property type="match status" value="1"/>
</dbReference>
<evidence type="ECO:0000313" key="3">
    <source>
        <dbReference type="Proteomes" id="UP001595547"/>
    </source>
</evidence>
<keyword evidence="3" id="KW-1185">Reference proteome</keyword>
<reference evidence="3" key="1">
    <citation type="journal article" date="2019" name="Int. J. Syst. Evol. Microbiol.">
        <title>The Global Catalogue of Microorganisms (GCM) 10K type strain sequencing project: providing services to taxonomists for standard genome sequencing and annotation.</title>
        <authorList>
            <consortium name="The Broad Institute Genomics Platform"/>
            <consortium name="The Broad Institute Genome Sequencing Center for Infectious Disease"/>
            <person name="Wu L."/>
            <person name="Ma J."/>
        </authorList>
    </citation>
    <scope>NUCLEOTIDE SEQUENCE [LARGE SCALE GENOMIC DNA]</scope>
    <source>
        <strain evidence="3">KCTC 52039</strain>
    </source>
</reference>
<feature type="domain" description="N-acetyltransferase" evidence="1">
    <location>
        <begin position="186"/>
        <end position="343"/>
    </location>
</feature>
<proteinExistence type="predicted"/>